<name>A0ABU0GMQ6_9CELL</name>
<feature type="compositionally biased region" description="Low complexity" evidence="1">
    <location>
        <begin position="63"/>
        <end position="82"/>
    </location>
</feature>
<keyword evidence="2" id="KW-0812">Transmembrane</keyword>
<keyword evidence="2" id="KW-1133">Transmembrane helix</keyword>
<sequence length="226" mass="22866">MGNPWAPPDQSQPRDQSPPPAPGAPGGATPPPGTGGAWHPGHVAPPQQPGSQSPYPGAPGPHPQHGGPQHGSPQHPGQHAGPPAGPHPGQRPPTPPDPAGVARATRAAVWSACLLLAGVVLLSAPYPGLLVAPVTAVASLAFAIVAVTRAARARARGPVVALSVVLVVASLMWTFLSAQSLLYLDAVRDLQRCSGAALTQQAQSACQSQFDRDVRERIGSVFGLGG</sequence>
<keyword evidence="4" id="KW-1185">Reference proteome</keyword>
<reference evidence="3 4" key="1">
    <citation type="submission" date="2023-07" db="EMBL/GenBank/DDBJ databases">
        <title>Sequencing the genomes of 1000 actinobacteria strains.</title>
        <authorList>
            <person name="Klenk H.-P."/>
        </authorList>
    </citation>
    <scope>NUCLEOTIDE SEQUENCE [LARGE SCALE GENOMIC DNA]</scope>
    <source>
        <strain evidence="3 4">DSM 14785</strain>
    </source>
</reference>
<feature type="transmembrane region" description="Helical" evidence="2">
    <location>
        <begin position="130"/>
        <end position="147"/>
    </location>
</feature>
<comment type="caution">
    <text evidence="3">The sequence shown here is derived from an EMBL/GenBank/DDBJ whole genome shotgun (WGS) entry which is preliminary data.</text>
</comment>
<evidence type="ECO:0000256" key="2">
    <source>
        <dbReference type="SAM" id="Phobius"/>
    </source>
</evidence>
<organism evidence="3 4">
    <name type="scientific">Cellulomonas iranensis</name>
    <dbReference type="NCBI Taxonomy" id="76862"/>
    <lineage>
        <taxon>Bacteria</taxon>
        <taxon>Bacillati</taxon>
        <taxon>Actinomycetota</taxon>
        <taxon>Actinomycetes</taxon>
        <taxon>Micrococcales</taxon>
        <taxon>Cellulomonadaceae</taxon>
        <taxon>Cellulomonas</taxon>
    </lineage>
</organism>
<dbReference type="EMBL" id="JAUSVM010000001">
    <property type="protein sequence ID" value="MDQ0426338.1"/>
    <property type="molecule type" value="Genomic_DNA"/>
</dbReference>
<feature type="compositionally biased region" description="Pro residues" evidence="1">
    <location>
        <begin position="16"/>
        <end position="33"/>
    </location>
</feature>
<dbReference type="Proteomes" id="UP001240250">
    <property type="component" value="Unassembled WGS sequence"/>
</dbReference>
<evidence type="ECO:0000313" key="3">
    <source>
        <dbReference type="EMBL" id="MDQ0426338.1"/>
    </source>
</evidence>
<feature type="region of interest" description="Disordered" evidence="1">
    <location>
        <begin position="1"/>
        <end position="102"/>
    </location>
</feature>
<dbReference type="RefSeq" id="WP_070318438.1">
    <property type="nucleotide sequence ID" value="NZ_JAUSVM010000001.1"/>
</dbReference>
<feature type="transmembrane region" description="Helical" evidence="2">
    <location>
        <begin position="159"/>
        <end position="184"/>
    </location>
</feature>
<evidence type="ECO:0008006" key="5">
    <source>
        <dbReference type="Google" id="ProtNLM"/>
    </source>
</evidence>
<evidence type="ECO:0000256" key="1">
    <source>
        <dbReference type="SAM" id="MobiDB-lite"/>
    </source>
</evidence>
<accession>A0ABU0GMQ6</accession>
<keyword evidence="2" id="KW-0472">Membrane</keyword>
<evidence type="ECO:0000313" key="4">
    <source>
        <dbReference type="Proteomes" id="UP001240250"/>
    </source>
</evidence>
<protein>
    <recommendedName>
        <fullName evidence="5">DUF4190 domain-containing protein</fullName>
    </recommendedName>
</protein>
<gene>
    <name evidence="3" type="ORF">JO380_002719</name>
</gene>
<proteinExistence type="predicted"/>
<feature type="compositionally biased region" description="Pro residues" evidence="1">
    <location>
        <begin position="83"/>
        <end position="98"/>
    </location>
</feature>
<feature type="transmembrane region" description="Helical" evidence="2">
    <location>
        <begin position="107"/>
        <end position="124"/>
    </location>
</feature>